<keyword evidence="4" id="KW-0472">Membrane</keyword>
<dbReference type="AlphaFoldDB" id="A0A3M7T001"/>
<evidence type="ECO:0000256" key="3">
    <source>
        <dbReference type="SAM" id="MobiDB-lite"/>
    </source>
</evidence>
<feature type="disulfide bond" evidence="2">
    <location>
        <begin position="168"/>
        <end position="185"/>
    </location>
</feature>
<name>A0A3M7T001_BRAPC</name>
<comment type="caution">
    <text evidence="6">The sequence shown here is derived from an EMBL/GenBank/DDBJ whole genome shotgun (WGS) entry which is preliminary data.</text>
</comment>
<proteinExistence type="predicted"/>
<dbReference type="SUPFAM" id="SSF49854">
    <property type="entry name" value="Spermadhesin, CUB domain"/>
    <property type="match status" value="1"/>
</dbReference>
<keyword evidence="7" id="KW-1185">Reference proteome</keyword>
<keyword evidence="4" id="KW-1133">Transmembrane helix</keyword>
<feature type="region of interest" description="Disordered" evidence="3">
    <location>
        <begin position="716"/>
        <end position="746"/>
    </location>
</feature>
<sequence>MCNLPVAPLTQLQTIHECHERSSSLTIDCNIGHRIRILESFYGATSEPNRDYCSEGYRTKDCKSHTSFQNACNGRSSCTVHFFRVYLPDCNANSNYLTVQYECVPERKVHGVCTNVEDISTWGTLRTTDFPHSYGFNEDCWCKLSADNNQRIVLSVISFQLFPYDPTCSETGLYLQSERNRSKDCTFLQQGHYYISSSKNLYLNFYSRKPTIRAGFWIIYEASDAKSRIRLKCGDTDEVRPALFTRFSTKKELNLTPYIYEFASSTTPGLGLQTITAKVPKTNLQLTTTFNKYNLISQGTKNYSNFFNTTPKSRHYFTTKMRLRLSTRKILTKKIITTSKMSSKTTTLKKTSTTTKTTTTTTTTTTTATTTTNTTPATTTTTTFTTTSTTSSKMTRKTKKTTTLKQIFTSEYLQTVTSEQKSTRLLRPKIDPTIDEFILSTSPQIPTTNIQLSDFVLEKINFDRINLTTEKADVENITKSDLVFNQSDFMVAFGIQEKNAFEKSPKVQTGKLSKTELTIVISCVIFIAMLTVVNLIIYSFKRLAKKQVPTAKIIEPGLNAADPDKKSYDILPGVGEIVLWADNDKRGYLIDINGSWAKIDGQRWIRDNMTVLHNTYKKASMAYRNKFKKKDDKKEPNDDSRLIKRIPPTIGSYALTPVPEAIEYDQSENNSRSSIREFGNFGESDYHIEHGQITSLGKRNKILCHQASLTNYSLENNSESNHLNEPNGSKHNDSWDSKEDKQDSKLELESQTNILALGDSTDSSPSFDHKLAKEDNILNKENPSNKDPSLGSNNSSIRLDNQSLKYSNQSNIPIAIVAPNKSNSSTLETKHHKKEENE</sequence>
<dbReference type="Proteomes" id="UP000276133">
    <property type="component" value="Unassembled WGS sequence"/>
</dbReference>
<dbReference type="GO" id="GO:0030246">
    <property type="term" value="F:carbohydrate binding"/>
    <property type="evidence" value="ECO:0007669"/>
    <property type="project" value="InterPro"/>
</dbReference>
<accession>A0A3M7T001</accession>
<dbReference type="EMBL" id="REGN01000526">
    <property type="protein sequence ID" value="RNA41265.1"/>
    <property type="molecule type" value="Genomic_DNA"/>
</dbReference>
<dbReference type="Gene3D" id="2.60.120.290">
    <property type="entry name" value="Spermadhesin, CUB domain"/>
    <property type="match status" value="1"/>
</dbReference>
<dbReference type="InterPro" id="IPR000922">
    <property type="entry name" value="Lectin_gal-bd_dom"/>
</dbReference>
<feature type="transmembrane region" description="Helical" evidence="4">
    <location>
        <begin position="517"/>
        <end position="537"/>
    </location>
</feature>
<organism evidence="6 7">
    <name type="scientific">Brachionus plicatilis</name>
    <name type="common">Marine rotifer</name>
    <name type="synonym">Brachionus muelleri</name>
    <dbReference type="NCBI Taxonomy" id="10195"/>
    <lineage>
        <taxon>Eukaryota</taxon>
        <taxon>Metazoa</taxon>
        <taxon>Spiralia</taxon>
        <taxon>Gnathifera</taxon>
        <taxon>Rotifera</taxon>
        <taxon>Eurotatoria</taxon>
        <taxon>Monogononta</taxon>
        <taxon>Pseudotrocha</taxon>
        <taxon>Ploima</taxon>
        <taxon>Brachionidae</taxon>
        <taxon>Brachionus</taxon>
    </lineage>
</organism>
<gene>
    <name evidence="6" type="ORF">BpHYR1_001690</name>
</gene>
<feature type="region of interest" description="Disordered" evidence="3">
    <location>
        <begin position="775"/>
        <end position="838"/>
    </location>
</feature>
<feature type="compositionally biased region" description="Polar residues" evidence="3">
    <location>
        <begin position="779"/>
        <end position="812"/>
    </location>
</feature>
<evidence type="ECO:0000256" key="4">
    <source>
        <dbReference type="SAM" id="Phobius"/>
    </source>
</evidence>
<dbReference type="Pfam" id="PF02140">
    <property type="entry name" value="SUEL_Lectin"/>
    <property type="match status" value="1"/>
</dbReference>
<dbReference type="InterPro" id="IPR043159">
    <property type="entry name" value="Lectin_gal-bd_sf"/>
</dbReference>
<evidence type="ECO:0000256" key="2">
    <source>
        <dbReference type="PROSITE-ProRule" id="PRU00059"/>
    </source>
</evidence>
<feature type="region of interest" description="Disordered" evidence="3">
    <location>
        <begin position="351"/>
        <end position="372"/>
    </location>
</feature>
<feature type="compositionally biased region" description="Basic and acidic residues" evidence="3">
    <location>
        <begin position="728"/>
        <end position="746"/>
    </location>
</feature>
<evidence type="ECO:0000313" key="7">
    <source>
        <dbReference type="Proteomes" id="UP000276133"/>
    </source>
</evidence>
<dbReference type="InterPro" id="IPR000859">
    <property type="entry name" value="CUB_dom"/>
</dbReference>
<dbReference type="PROSITE" id="PS01180">
    <property type="entry name" value="CUB"/>
    <property type="match status" value="1"/>
</dbReference>
<dbReference type="Gene3D" id="2.60.120.740">
    <property type="match status" value="1"/>
</dbReference>
<protein>
    <recommendedName>
        <fullName evidence="5">CUB domain-containing protein</fullName>
    </recommendedName>
</protein>
<dbReference type="InterPro" id="IPR035914">
    <property type="entry name" value="Sperma_CUB_dom_sf"/>
</dbReference>
<keyword evidence="4" id="KW-0812">Transmembrane</keyword>
<evidence type="ECO:0000259" key="5">
    <source>
        <dbReference type="PROSITE" id="PS01180"/>
    </source>
</evidence>
<feature type="compositionally biased region" description="Low complexity" evidence="3">
    <location>
        <begin position="716"/>
        <end position="727"/>
    </location>
</feature>
<evidence type="ECO:0000313" key="6">
    <source>
        <dbReference type="EMBL" id="RNA41265.1"/>
    </source>
</evidence>
<evidence type="ECO:0000256" key="1">
    <source>
        <dbReference type="ARBA" id="ARBA00023157"/>
    </source>
</evidence>
<dbReference type="OrthoDB" id="431034at2759"/>
<feature type="disulfide bond" evidence="2">
    <location>
        <begin position="113"/>
        <end position="140"/>
    </location>
</feature>
<reference evidence="6 7" key="1">
    <citation type="journal article" date="2018" name="Sci. Rep.">
        <title>Genomic signatures of local adaptation to the degree of environmental predictability in rotifers.</title>
        <authorList>
            <person name="Franch-Gras L."/>
            <person name="Hahn C."/>
            <person name="Garcia-Roger E.M."/>
            <person name="Carmona M.J."/>
            <person name="Serra M."/>
            <person name="Gomez A."/>
        </authorList>
    </citation>
    <scope>NUCLEOTIDE SEQUENCE [LARGE SCALE GENOMIC DNA]</scope>
    <source>
        <strain evidence="6">HYR1</strain>
    </source>
</reference>
<keyword evidence="1 2" id="KW-1015">Disulfide bond</keyword>
<dbReference type="CDD" id="cd22823">
    <property type="entry name" value="Gal_Rha_Lectin"/>
    <property type="match status" value="1"/>
</dbReference>
<feature type="domain" description="CUB" evidence="5">
    <location>
        <begin position="113"/>
        <end position="223"/>
    </location>
</feature>